<organism evidence="10">
    <name type="scientific">Rodentolepis nana</name>
    <name type="common">Dwarf tapeworm</name>
    <name type="synonym">Hymenolepis nana</name>
    <dbReference type="NCBI Taxonomy" id="102285"/>
    <lineage>
        <taxon>Eukaryota</taxon>
        <taxon>Metazoa</taxon>
        <taxon>Spiralia</taxon>
        <taxon>Lophotrochozoa</taxon>
        <taxon>Platyhelminthes</taxon>
        <taxon>Cestoda</taxon>
        <taxon>Eucestoda</taxon>
        <taxon>Cyclophyllidea</taxon>
        <taxon>Hymenolepididae</taxon>
        <taxon>Rodentolepis</taxon>
    </lineage>
</organism>
<dbReference type="EMBL" id="UZAE01005561">
    <property type="protein sequence ID" value="VDO01721.1"/>
    <property type="molecule type" value="Genomic_DNA"/>
</dbReference>
<dbReference type="InterPro" id="IPR004481">
    <property type="entry name" value="K/Na/Ca-exchanger"/>
</dbReference>
<keyword evidence="6" id="KW-0472">Membrane</keyword>
<keyword evidence="4" id="KW-0812">Transmembrane</keyword>
<dbReference type="GO" id="GO:0008273">
    <property type="term" value="F:calcium, potassium:sodium antiporter activity"/>
    <property type="evidence" value="ECO:0007669"/>
    <property type="project" value="TreeGrafter"/>
</dbReference>
<evidence type="ECO:0000256" key="2">
    <source>
        <dbReference type="ARBA" id="ARBA00005364"/>
    </source>
</evidence>
<feature type="domain" description="Sodium/calcium exchanger membrane region" evidence="7">
    <location>
        <begin position="90"/>
        <end position="147"/>
    </location>
</feature>
<protein>
    <submittedName>
        <fullName evidence="10">Na_Ca_ex domain-containing protein</fullName>
    </submittedName>
</protein>
<evidence type="ECO:0000313" key="9">
    <source>
        <dbReference type="Proteomes" id="UP000278807"/>
    </source>
</evidence>
<dbReference type="InterPro" id="IPR004837">
    <property type="entry name" value="NaCa_Exmemb"/>
</dbReference>
<dbReference type="GO" id="GO:0005262">
    <property type="term" value="F:calcium channel activity"/>
    <property type="evidence" value="ECO:0007669"/>
    <property type="project" value="TreeGrafter"/>
</dbReference>
<evidence type="ECO:0000256" key="4">
    <source>
        <dbReference type="ARBA" id="ARBA00022692"/>
    </source>
</evidence>
<dbReference type="WBParaSite" id="HNAJ_0000586501-mRNA-1">
    <property type="protein sequence ID" value="HNAJ_0000586501-mRNA-1"/>
    <property type="gene ID" value="HNAJ_0000586501"/>
</dbReference>
<evidence type="ECO:0000256" key="1">
    <source>
        <dbReference type="ARBA" id="ARBA00004141"/>
    </source>
</evidence>
<dbReference type="GO" id="GO:0006874">
    <property type="term" value="P:intracellular calcium ion homeostasis"/>
    <property type="evidence" value="ECO:0007669"/>
    <property type="project" value="TreeGrafter"/>
</dbReference>
<evidence type="ECO:0000256" key="6">
    <source>
        <dbReference type="ARBA" id="ARBA00023136"/>
    </source>
</evidence>
<evidence type="ECO:0000259" key="7">
    <source>
        <dbReference type="Pfam" id="PF01699"/>
    </source>
</evidence>
<keyword evidence="9" id="KW-1185">Reference proteome</keyword>
<dbReference type="PANTHER" id="PTHR10846">
    <property type="entry name" value="SODIUM/POTASSIUM/CALCIUM EXCHANGER"/>
    <property type="match status" value="1"/>
</dbReference>
<dbReference type="STRING" id="102285.A0A0R3TFM4"/>
<keyword evidence="3" id="KW-0050">Antiport</keyword>
<keyword evidence="5" id="KW-1133">Transmembrane helix</keyword>
<dbReference type="AlphaFoldDB" id="A0A0R3TFM4"/>
<evidence type="ECO:0000256" key="5">
    <source>
        <dbReference type="ARBA" id="ARBA00022989"/>
    </source>
</evidence>
<evidence type="ECO:0000313" key="10">
    <source>
        <dbReference type="WBParaSite" id="HNAJ_0000586501-mRNA-1"/>
    </source>
</evidence>
<comment type="subcellular location">
    <subcellularLocation>
        <location evidence="1">Membrane</location>
        <topology evidence="1">Multi-pass membrane protein</topology>
    </subcellularLocation>
</comment>
<proteinExistence type="inferred from homology"/>
<reference evidence="10" key="1">
    <citation type="submission" date="2017-02" db="UniProtKB">
        <authorList>
            <consortium name="WormBaseParasite"/>
        </authorList>
    </citation>
    <scope>IDENTIFICATION</scope>
</reference>
<dbReference type="GO" id="GO:0005886">
    <property type="term" value="C:plasma membrane"/>
    <property type="evidence" value="ECO:0007669"/>
    <property type="project" value="TreeGrafter"/>
</dbReference>
<sequence length="150" mass="16914">MSNTKSRFKYRMITLVLVVIFYTSKAAILYTRHQNNDNTQSEAPIDRHLLVMNPFTNSRFNCTPIALENFPRDQFTQKQRRSGLVIFHIFAAAYMFLALAIVCDEYFIPCLEVICDTLRLQPDVAGATFMAAGSSAPELATTLVGVLIAR</sequence>
<reference evidence="8 9" key="2">
    <citation type="submission" date="2018-11" db="EMBL/GenBank/DDBJ databases">
        <authorList>
            <consortium name="Pathogen Informatics"/>
        </authorList>
    </citation>
    <scope>NUCLEOTIDE SEQUENCE [LARGE SCALE GENOMIC DNA]</scope>
</reference>
<dbReference type="PANTHER" id="PTHR10846:SF73">
    <property type="entry name" value="SODIUM_CALCIUM EXCHANGER MEMBRANE REGION DOMAIN-CONTAINING PROTEIN"/>
    <property type="match status" value="1"/>
</dbReference>
<dbReference type="Proteomes" id="UP000278807">
    <property type="component" value="Unassembled WGS sequence"/>
</dbReference>
<keyword evidence="3" id="KW-0813">Transport</keyword>
<gene>
    <name evidence="8" type="ORF">HNAJ_LOCUS5861</name>
</gene>
<name>A0A0R3TFM4_RODNA</name>
<accession>A0A0R3TFM4</accession>
<comment type="similarity">
    <text evidence="2">Belongs to the Ca(2+):cation antiporter (CaCA) (TC 2.A.19) family. SLC24A subfamily.</text>
</comment>
<evidence type="ECO:0000313" key="8">
    <source>
        <dbReference type="EMBL" id="VDO01721.1"/>
    </source>
</evidence>
<evidence type="ECO:0000256" key="3">
    <source>
        <dbReference type="ARBA" id="ARBA00022449"/>
    </source>
</evidence>
<dbReference type="OrthoDB" id="2127281at2759"/>
<dbReference type="Pfam" id="PF01699">
    <property type="entry name" value="Na_Ca_ex"/>
    <property type="match status" value="1"/>
</dbReference>